<dbReference type="HOGENOM" id="CLU_046737_8_4_10"/>
<dbReference type="RefSeq" id="WP_013549168.1">
    <property type="nucleotide sequence ID" value="NC_014934.1"/>
</dbReference>
<dbReference type="CDD" id="cd06464">
    <property type="entry name" value="ACD_sHsps-like"/>
    <property type="match status" value="1"/>
</dbReference>
<keyword evidence="5" id="KW-1185">Reference proteome</keyword>
<comment type="similarity">
    <text evidence="1 2">Belongs to the small heat shock protein (HSP20) family.</text>
</comment>
<reference evidence="4 5" key="1">
    <citation type="journal article" date="2010" name="Stand. Genomic Sci.">
        <title>Complete genome sequence of Cellulophaga algicola type strain (IC166).</title>
        <authorList>
            <person name="Abt B."/>
            <person name="Lu M."/>
            <person name="Misra M."/>
            <person name="Han C."/>
            <person name="Nolan M."/>
            <person name="Lucas S."/>
            <person name="Hammon N."/>
            <person name="Deshpande S."/>
            <person name="Cheng J.F."/>
            <person name="Tapia R."/>
            <person name="Goodwin L."/>
            <person name="Pitluck S."/>
            <person name="Liolios K."/>
            <person name="Pagani I."/>
            <person name="Ivanova N."/>
            <person name="Mavromatis K."/>
            <person name="Ovchinikova G."/>
            <person name="Pati A."/>
            <person name="Chen A."/>
            <person name="Palaniappan K."/>
            <person name="Land M."/>
            <person name="Hauser L."/>
            <person name="Chang Y.J."/>
            <person name="Jeffries C.D."/>
            <person name="Detter J.C."/>
            <person name="Brambilla E."/>
            <person name="Rohde M."/>
            <person name="Tindall B.J."/>
            <person name="Goker M."/>
            <person name="Woyke T."/>
            <person name="Bristow J."/>
            <person name="Eisen J.A."/>
            <person name="Markowitz V."/>
            <person name="Hugenholtz P."/>
            <person name="Kyrpides N.C."/>
            <person name="Klenk H.P."/>
            <person name="Lapidus A."/>
        </authorList>
    </citation>
    <scope>NUCLEOTIDE SEQUENCE [LARGE SCALE GENOMIC DNA]</scope>
    <source>
        <strain evidence="5">DSM 14237 / IC166 / ACAM 630</strain>
    </source>
</reference>
<dbReference type="Pfam" id="PF00011">
    <property type="entry name" value="HSP20"/>
    <property type="match status" value="1"/>
</dbReference>
<dbReference type="InterPro" id="IPR031107">
    <property type="entry name" value="Small_HSP"/>
</dbReference>
<evidence type="ECO:0000313" key="5">
    <source>
        <dbReference type="Proteomes" id="UP000008634"/>
    </source>
</evidence>
<dbReference type="OrthoDB" id="9814487at2"/>
<feature type="domain" description="SHSP" evidence="3">
    <location>
        <begin position="28"/>
        <end position="148"/>
    </location>
</feature>
<protein>
    <submittedName>
        <fullName evidence="4">Heat shock protein Hsp20</fullName>
    </submittedName>
</protein>
<dbReference type="STRING" id="688270.Celal_0329"/>
<accession>E6X9D4</accession>
<dbReference type="Proteomes" id="UP000008634">
    <property type="component" value="Chromosome"/>
</dbReference>
<dbReference type="eggNOG" id="COG0071">
    <property type="taxonomic scope" value="Bacteria"/>
</dbReference>
<evidence type="ECO:0000256" key="1">
    <source>
        <dbReference type="PROSITE-ProRule" id="PRU00285"/>
    </source>
</evidence>
<evidence type="ECO:0000256" key="2">
    <source>
        <dbReference type="RuleBase" id="RU003616"/>
    </source>
</evidence>
<proteinExistence type="inferred from homology"/>
<dbReference type="InterPro" id="IPR008978">
    <property type="entry name" value="HSP20-like_chaperone"/>
</dbReference>
<sequence>MSTTHKNVVSIPALMNELFKPDWFGGAEVLNSKVPAVNIREGDTSFVLELVAPGRKKEDFKIEIDNDLLSVSSEVKKESSETLDSKEVEKVKYTRKEYSFTSFKRAFTLPDTVNVEDIKASYENGILSFNLPKKEEALPKPKRLIELA</sequence>
<keyword evidence="4" id="KW-0346">Stress response</keyword>
<dbReference type="AlphaFoldDB" id="E6X9D4"/>
<dbReference type="PANTHER" id="PTHR11527">
    <property type="entry name" value="HEAT-SHOCK PROTEIN 20 FAMILY MEMBER"/>
    <property type="match status" value="1"/>
</dbReference>
<dbReference type="PROSITE" id="PS01031">
    <property type="entry name" value="SHSP"/>
    <property type="match status" value="1"/>
</dbReference>
<evidence type="ECO:0000259" key="3">
    <source>
        <dbReference type="PROSITE" id="PS01031"/>
    </source>
</evidence>
<dbReference type="SUPFAM" id="SSF49764">
    <property type="entry name" value="HSP20-like chaperones"/>
    <property type="match status" value="1"/>
</dbReference>
<organism evidence="4 5">
    <name type="scientific">Cellulophaga algicola (strain DSM 14237 / IC166 / ACAM 630)</name>
    <dbReference type="NCBI Taxonomy" id="688270"/>
    <lineage>
        <taxon>Bacteria</taxon>
        <taxon>Pseudomonadati</taxon>
        <taxon>Bacteroidota</taxon>
        <taxon>Flavobacteriia</taxon>
        <taxon>Flavobacteriales</taxon>
        <taxon>Flavobacteriaceae</taxon>
        <taxon>Cellulophaga</taxon>
    </lineage>
</organism>
<dbReference type="Gene3D" id="2.60.40.790">
    <property type="match status" value="1"/>
</dbReference>
<dbReference type="KEGG" id="cao:Celal_0329"/>
<dbReference type="EMBL" id="CP002453">
    <property type="protein sequence ID" value="ADV47673.1"/>
    <property type="molecule type" value="Genomic_DNA"/>
</dbReference>
<evidence type="ECO:0000313" key="4">
    <source>
        <dbReference type="EMBL" id="ADV47673.1"/>
    </source>
</evidence>
<name>E6X9D4_CELAD</name>
<dbReference type="InterPro" id="IPR002068">
    <property type="entry name" value="A-crystallin/Hsp20_dom"/>
</dbReference>
<gene>
    <name evidence="4" type="ordered locus">Celal_0329</name>
</gene>